<dbReference type="Pfam" id="PF00072">
    <property type="entry name" value="Response_reg"/>
    <property type="match status" value="1"/>
</dbReference>
<dbReference type="KEGG" id="nkf:Nkreftii_000503"/>
<keyword evidence="1 2" id="KW-0597">Phosphoprotein</keyword>
<dbReference type="Gene3D" id="3.40.50.2300">
    <property type="match status" value="1"/>
</dbReference>
<dbReference type="PANTHER" id="PTHR44591">
    <property type="entry name" value="STRESS RESPONSE REGULATOR PROTEIN 1"/>
    <property type="match status" value="1"/>
</dbReference>
<evidence type="ECO:0000313" key="4">
    <source>
        <dbReference type="EMBL" id="QPD02729.1"/>
    </source>
</evidence>
<evidence type="ECO:0000256" key="1">
    <source>
        <dbReference type="ARBA" id="ARBA00022553"/>
    </source>
</evidence>
<accession>A0A7S8IY56</accession>
<name>A0A7S8IY56_9BACT</name>
<organism evidence="4 5">
    <name type="scientific">Candidatus Nitrospira kreftii</name>
    <dbReference type="NCBI Taxonomy" id="2652173"/>
    <lineage>
        <taxon>Bacteria</taxon>
        <taxon>Pseudomonadati</taxon>
        <taxon>Nitrospirota</taxon>
        <taxon>Nitrospiria</taxon>
        <taxon>Nitrospirales</taxon>
        <taxon>Nitrospiraceae</taxon>
        <taxon>Nitrospira</taxon>
    </lineage>
</organism>
<protein>
    <submittedName>
        <fullName evidence="4">Response regulator</fullName>
    </submittedName>
</protein>
<dbReference type="InterPro" id="IPR058245">
    <property type="entry name" value="NreC/VraR/RcsB-like_REC"/>
</dbReference>
<dbReference type="SUPFAM" id="SSF52172">
    <property type="entry name" value="CheY-like"/>
    <property type="match status" value="1"/>
</dbReference>
<feature type="domain" description="Response regulatory" evidence="3">
    <location>
        <begin position="3"/>
        <end position="118"/>
    </location>
</feature>
<evidence type="ECO:0000313" key="5">
    <source>
        <dbReference type="Proteomes" id="UP000593737"/>
    </source>
</evidence>
<sequence>MSSILIIDDEVSIRTFLRRILEEDDHQIREAADGQKGLTLYRDTPADVVITDLLMPERDGLEVTLALTREFLDARVIAITGATGNQNYLNVALLFGARRVIQKPFTPDEIRRAVRYTLAH</sequence>
<dbReference type="InterPro" id="IPR011006">
    <property type="entry name" value="CheY-like_superfamily"/>
</dbReference>
<dbReference type="InterPro" id="IPR001789">
    <property type="entry name" value="Sig_transdc_resp-reg_receiver"/>
</dbReference>
<dbReference type="AlphaFoldDB" id="A0A7S8IY56"/>
<reference evidence="4 5" key="1">
    <citation type="journal article" date="2020" name="ISME J.">
        <title>Enrichment and physiological characterization of a novel comammox Nitrospira indicates ammonium inhibition of complete nitrification.</title>
        <authorList>
            <person name="Sakoula D."/>
            <person name="Koch H."/>
            <person name="Frank J."/>
            <person name="Jetten M.S.M."/>
            <person name="van Kessel M.A.H.J."/>
            <person name="Lucker S."/>
        </authorList>
    </citation>
    <scope>NUCLEOTIDE SEQUENCE [LARGE SCALE GENOMIC DNA]</scope>
    <source>
        <strain evidence="4">Comreactor17</strain>
    </source>
</reference>
<dbReference type="PROSITE" id="PS50110">
    <property type="entry name" value="RESPONSE_REGULATORY"/>
    <property type="match status" value="1"/>
</dbReference>
<dbReference type="EMBL" id="CP047423">
    <property type="protein sequence ID" value="QPD02729.1"/>
    <property type="molecule type" value="Genomic_DNA"/>
</dbReference>
<dbReference type="SMART" id="SM00448">
    <property type="entry name" value="REC"/>
    <property type="match status" value="1"/>
</dbReference>
<dbReference type="PANTHER" id="PTHR44591:SF23">
    <property type="entry name" value="CHEY SUBFAMILY"/>
    <property type="match status" value="1"/>
</dbReference>
<dbReference type="Proteomes" id="UP000593737">
    <property type="component" value="Chromosome"/>
</dbReference>
<evidence type="ECO:0000259" key="3">
    <source>
        <dbReference type="PROSITE" id="PS50110"/>
    </source>
</evidence>
<proteinExistence type="predicted"/>
<dbReference type="GO" id="GO:0000160">
    <property type="term" value="P:phosphorelay signal transduction system"/>
    <property type="evidence" value="ECO:0007669"/>
    <property type="project" value="InterPro"/>
</dbReference>
<evidence type="ECO:0000256" key="2">
    <source>
        <dbReference type="PROSITE-ProRule" id="PRU00169"/>
    </source>
</evidence>
<gene>
    <name evidence="4" type="ORF">Nkreftii_000503</name>
</gene>
<dbReference type="InterPro" id="IPR050595">
    <property type="entry name" value="Bact_response_regulator"/>
</dbReference>
<dbReference type="CDD" id="cd17535">
    <property type="entry name" value="REC_NarL-like"/>
    <property type="match status" value="1"/>
</dbReference>
<feature type="modified residue" description="4-aspartylphosphate" evidence="2">
    <location>
        <position position="52"/>
    </location>
</feature>